<feature type="region of interest" description="Disordered" evidence="1">
    <location>
        <begin position="1"/>
        <end position="33"/>
    </location>
</feature>
<dbReference type="EMBL" id="BGZK01001844">
    <property type="protein sequence ID" value="GBP87207.1"/>
    <property type="molecule type" value="Genomic_DNA"/>
</dbReference>
<evidence type="ECO:0000256" key="1">
    <source>
        <dbReference type="SAM" id="MobiDB-lite"/>
    </source>
</evidence>
<protein>
    <submittedName>
        <fullName evidence="2">Uncharacterized protein</fullName>
    </submittedName>
</protein>
<feature type="compositionally biased region" description="Basic residues" evidence="1">
    <location>
        <begin position="1"/>
        <end position="11"/>
    </location>
</feature>
<evidence type="ECO:0000313" key="3">
    <source>
        <dbReference type="Proteomes" id="UP000299102"/>
    </source>
</evidence>
<accession>A0A4C1ZKS1</accession>
<organism evidence="2 3">
    <name type="scientific">Eumeta variegata</name>
    <name type="common">Bagworm moth</name>
    <name type="synonym">Eumeta japonica</name>
    <dbReference type="NCBI Taxonomy" id="151549"/>
    <lineage>
        <taxon>Eukaryota</taxon>
        <taxon>Metazoa</taxon>
        <taxon>Ecdysozoa</taxon>
        <taxon>Arthropoda</taxon>
        <taxon>Hexapoda</taxon>
        <taxon>Insecta</taxon>
        <taxon>Pterygota</taxon>
        <taxon>Neoptera</taxon>
        <taxon>Endopterygota</taxon>
        <taxon>Lepidoptera</taxon>
        <taxon>Glossata</taxon>
        <taxon>Ditrysia</taxon>
        <taxon>Tineoidea</taxon>
        <taxon>Psychidae</taxon>
        <taxon>Oiketicinae</taxon>
        <taxon>Eumeta</taxon>
    </lineage>
</organism>
<dbReference type="Proteomes" id="UP000299102">
    <property type="component" value="Unassembled WGS sequence"/>
</dbReference>
<name>A0A4C1ZKS1_EUMVA</name>
<keyword evidence="3" id="KW-1185">Reference proteome</keyword>
<comment type="caution">
    <text evidence="2">The sequence shown here is derived from an EMBL/GenBank/DDBJ whole genome shotgun (WGS) entry which is preliminary data.</text>
</comment>
<dbReference type="AlphaFoldDB" id="A0A4C1ZKS1"/>
<sequence length="93" mass="10314">MSPTHHRKLKERRCGARGAVGTRSGRAGGGRPPLRCAHSSWRWRRRTFPLGVRSLMRHSAVGVDAAAASRPEYVAVNLSPRRGRRVAPRHSVI</sequence>
<gene>
    <name evidence="2" type="ORF">EVAR_67058_1</name>
</gene>
<reference evidence="2 3" key="1">
    <citation type="journal article" date="2019" name="Commun. Biol.">
        <title>The bagworm genome reveals a unique fibroin gene that provides high tensile strength.</title>
        <authorList>
            <person name="Kono N."/>
            <person name="Nakamura H."/>
            <person name="Ohtoshi R."/>
            <person name="Tomita M."/>
            <person name="Numata K."/>
            <person name="Arakawa K."/>
        </authorList>
    </citation>
    <scope>NUCLEOTIDE SEQUENCE [LARGE SCALE GENOMIC DNA]</scope>
</reference>
<proteinExistence type="predicted"/>
<evidence type="ECO:0000313" key="2">
    <source>
        <dbReference type="EMBL" id="GBP87207.1"/>
    </source>
</evidence>